<reference evidence="1" key="1">
    <citation type="submission" date="2022-11" db="EMBL/GenBank/DDBJ databases">
        <title>Robbsia betulipollinis sp. nov., isolated from pollen of birch (Betula pendula).</title>
        <authorList>
            <person name="Shi H."/>
            <person name="Ambika Manirajan B."/>
            <person name="Ratering S."/>
            <person name="Geissler-Plaum R."/>
            <person name="Schnell S."/>
        </authorList>
    </citation>
    <scope>NUCLEOTIDE SEQUENCE</scope>
    <source>
        <strain evidence="1">Bb-Pol-6</strain>
    </source>
</reference>
<gene>
    <name evidence="1" type="ORF">OVY01_09675</name>
</gene>
<dbReference type="InterPro" id="IPR021332">
    <property type="entry name" value="DUF2944"/>
</dbReference>
<protein>
    <submittedName>
        <fullName evidence="1">DUF2946 family protein</fullName>
    </submittedName>
</protein>
<comment type="caution">
    <text evidence="1">The sequence shown here is derived from an EMBL/GenBank/DDBJ whole genome shotgun (WGS) entry which is preliminary data.</text>
</comment>
<dbReference type="RefSeq" id="WP_267847237.1">
    <property type="nucleotide sequence ID" value="NZ_JAPMXC010000001.1"/>
</dbReference>
<proteinExistence type="predicted"/>
<evidence type="ECO:0000313" key="2">
    <source>
        <dbReference type="Proteomes" id="UP001082899"/>
    </source>
</evidence>
<sequence length="217" mass="23344">MDQIVRDALAKWPNVPACTGWLLLDRRGQWRMRDDACQAAGGIGDVIRHDALKRFIARNYEADASGRWFFQNGPQRVFVDLAYTPHVVRLHRGGAAHEGDTPRLVDECGNPFAPAAGWFDDQGNVLFSGTGTNGAATPPTIALLHDHDLALFAECLDADLPPDATAHATPDAAVSVSPDGATMPRAVAWGGGRSLPFAPIPAAEIAKRFGFVQRPDL</sequence>
<evidence type="ECO:0000313" key="1">
    <source>
        <dbReference type="EMBL" id="MCY0387499.1"/>
    </source>
</evidence>
<dbReference type="EMBL" id="JAPMXC010000001">
    <property type="protein sequence ID" value="MCY0387499.1"/>
    <property type="molecule type" value="Genomic_DNA"/>
</dbReference>
<accession>A0ABT3ZLU9</accession>
<keyword evidence="2" id="KW-1185">Reference proteome</keyword>
<dbReference type="Proteomes" id="UP001082899">
    <property type="component" value="Unassembled WGS sequence"/>
</dbReference>
<name>A0ABT3ZLU9_9BURK</name>
<organism evidence="1 2">
    <name type="scientific">Robbsia betulipollinis</name>
    <dbReference type="NCBI Taxonomy" id="2981849"/>
    <lineage>
        <taxon>Bacteria</taxon>
        <taxon>Pseudomonadati</taxon>
        <taxon>Pseudomonadota</taxon>
        <taxon>Betaproteobacteria</taxon>
        <taxon>Burkholderiales</taxon>
        <taxon>Burkholderiaceae</taxon>
        <taxon>Robbsia</taxon>
    </lineage>
</organism>
<dbReference type="Pfam" id="PF11161">
    <property type="entry name" value="DUF2944"/>
    <property type="match status" value="1"/>
</dbReference>